<sequence length="178" mass="19904">MNEADKEKNEKIKKMSKSFNILSNDSTDGHGGFGVGTLNLNNITPVFVDVKAGEAFVDMGALHARSVVEKGIKFLKDKEEVPNGRPYWLVWVTVEPVNGGPAYVGVTGCEMTVDRDIRRGYKSLPEHVNNMDKSLKRKIIVSHMDDTSKAILKRFLMDFDAGMWERADAQLKEDLSIT</sequence>
<dbReference type="InterPro" id="IPR014852">
    <property type="entry name" value="YwhD"/>
</dbReference>
<proteinExistence type="predicted"/>
<gene>
    <name evidence="1" type="ORF">HXA33_18985</name>
</gene>
<comment type="caution">
    <text evidence="1">The sequence shown here is derived from an EMBL/GenBank/DDBJ whole genome shotgun (WGS) entry which is preliminary data.</text>
</comment>
<name>A0A9Q4G0K8_SALAG</name>
<dbReference type="Pfam" id="PF08741">
    <property type="entry name" value="YwhD"/>
    <property type="match status" value="1"/>
</dbReference>
<dbReference type="AlphaFoldDB" id="A0A9Q4G0K8"/>
<dbReference type="EMBL" id="JABXYM010000002">
    <property type="protein sequence ID" value="MCR6098596.1"/>
    <property type="molecule type" value="Genomic_DNA"/>
</dbReference>
<evidence type="ECO:0000313" key="1">
    <source>
        <dbReference type="EMBL" id="MCR6098596.1"/>
    </source>
</evidence>
<dbReference type="RefSeq" id="WP_257823001.1">
    <property type="nucleotide sequence ID" value="NZ_JABXYM010000002.1"/>
</dbReference>
<evidence type="ECO:0000313" key="2">
    <source>
        <dbReference type="Proteomes" id="UP001057753"/>
    </source>
</evidence>
<organism evidence="1 2">
    <name type="scientific">Salipaludibacillus agaradhaerens</name>
    <name type="common">Bacillus agaradhaerens</name>
    <dbReference type="NCBI Taxonomy" id="76935"/>
    <lineage>
        <taxon>Bacteria</taxon>
        <taxon>Bacillati</taxon>
        <taxon>Bacillota</taxon>
        <taxon>Bacilli</taxon>
        <taxon>Bacillales</taxon>
        <taxon>Bacillaceae</taxon>
    </lineage>
</organism>
<accession>A0A9Q4G0K8</accession>
<keyword evidence="2" id="KW-1185">Reference proteome</keyword>
<protein>
    <submittedName>
        <fullName evidence="1">YwhD family protein</fullName>
    </submittedName>
</protein>
<reference evidence="1" key="1">
    <citation type="submission" date="2020-06" db="EMBL/GenBank/DDBJ databases">
        <title>Insight into the genomes of haloalkaliphilic bacilli from Kenyan soda lakes.</title>
        <authorList>
            <person name="Mwirichia R."/>
            <person name="Villamizar G.C."/>
            <person name="Poehlein A."/>
            <person name="Mugweru J."/>
            <person name="Kipnyargis A."/>
            <person name="Kiplimo D."/>
            <person name="Orwa P."/>
            <person name="Daniel R."/>
        </authorList>
    </citation>
    <scope>NUCLEOTIDE SEQUENCE</scope>
    <source>
        <strain evidence="1">B1096_S55</strain>
    </source>
</reference>
<dbReference type="Proteomes" id="UP001057753">
    <property type="component" value="Unassembled WGS sequence"/>
</dbReference>